<reference evidence="6" key="1">
    <citation type="submission" date="2023-06" db="EMBL/GenBank/DDBJ databases">
        <title>Survivors Of The Sea: Transcriptome response of Skeletonema marinoi to long-term dormancy.</title>
        <authorList>
            <person name="Pinder M.I.M."/>
            <person name="Kourtchenko O."/>
            <person name="Robertson E.K."/>
            <person name="Larsson T."/>
            <person name="Maumus F."/>
            <person name="Osuna-Cruz C.M."/>
            <person name="Vancaester E."/>
            <person name="Stenow R."/>
            <person name="Vandepoele K."/>
            <person name="Ploug H."/>
            <person name="Bruchert V."/>
            <person name="Godhe A."/>
            <person name="Topel M."/>
        </authorList>
    </citation>
    <scope>NUCLEOTIDE SEQUENCE</scope>
    <source>
        <strain evidence="6">R05AC</strain>
    </source>
</reference>
<dbReference type="InterPro" id="IPR004342">
    <property type="entry name" value="EXS_C"/>
</dbReference>
<keyword evidence="3" id="KW-1133">Transmembrane helix</keyword>
<dbReference type="PROSITE" id="PS51380">
    <property type="entry name" value="EXS"/>
    <property type="match status" value="1"/>
</dbReference>
<name>A0AAD8Y7W6_9STRA</name>
<keyword evidence="7" id="KW-1185">Reference proteome</keyword>
<accession>A0AAD8Y7W6</accession>
<comment type="subcellular location">
    <subcellularLocation>
        <location evidence="1">Membrane</location>
        <topology evidence="1">Multi-pass membrane protein</topology>
    </subcellularLocation>
</comment>
<evidence type="ECO:0000256" key="1">
    <source>
        <dbReference type="ARBA" id="ARBA00004141"/>
    </source>
</evidence>
<keyword evidence="2" id="KW-0812">Transmembrane</keyword>
<organism evidence="6 7">
    <name type="scientific">Skeletonema marinoi</name>
    <dbReference type="NCBI Taxonomy" id="267567"/>
    <lineage>
        <taxon>Eukaryota</taxon>
        <taxon>Sar</taxon>
        <taxon>Stramenopiles</taxon>
        <taxon>Ochrophyta</taxon>
        <taxon>Bacillariophyta</taxon>
        <taxon>Coscinodiscophyceae</taxon>
        <taxon>Thalassiosirophycidae</taxon>
        <taxon>Thalassiosirales</taxon>
        <taxon>Skeletonemataceae</taxon>
        <taxon>Skeletonema</taxon>
        <taxon>Skeletonema marinoi-dohrnii complex</taxon>
    </lineage>
</organism>
<dbReference type="EMBL" id="JATAAI010000014">
    <property type="protein sequence ID" value="KAK1741137.1"/>
    <property type="molecule type" value="Genomic_DNA"/>
</dbReference>
<evidence type="ECO:0000256" key="3">
    <source>
        <dbReference type="ARBA" id="ARBA00022989"/>
    </source>
</evidence>
<evidence type="ECO:0000256" key="4">
    <source>
        <dbReference type="ARBA" id="ARBA00023136"/>
    </source>
</evidence>
<protein>
    <recommendedName>
        <fullName evidence="5">EXS domain-containing protein</fullName>
    </recommendedName>
</protein>
<feature type="domain" description="EXS" evidence="5">
    <location>
        <begin position="1"/>
        <end position="174"/>
    </location>
</feature>
<evidence type="ECO:0000259" key="5">
    <source>
        <dbReference type="PROSITE" id="PS51380"/>
    </source>
</evidence>
<proteinExistence type="predicted"/>
<dbReference type="Pfam" id="PF03124">
    <property type="entry name" value="EXS"/>
    <property type="match status" value="1"/>
</dbReference>
<evidence type="ECO:0000313" key="6">
    <source>
        <dbReference type="EMBL" id="KAK1741137.1"/>
    </source>
</evidence>
<dbReference type="AlphaFoldDB" id="A0AAD8Y7W6"/>
<evidence type="ECO:0000256" key="2">
    <source>
        <dbReference type="ARBA" id="ARBA00022692"/>
    </source>
</evidence>
<comment type="caution">
    <text evidence="6">The sequence shown here is derived from an EMBL/GenBank/DDBJ whole genome shotgun (WGS) entry which is preliminary data.</text>
</comment>
<keyword evidence="4" id="KW-0472">Membrane</keyword>
<dbReference type="GO" id="GO:0016020">
    <property type="term" value="C:membrane"/>
    <property type="evidence" value="ECO:0007669"/>
    <property type="project" value="UniProtKB-SubCell"/>
</dbReference>
<dbReference type="Proteomes" id="UP001224775">
    <property type="component" value="Unassembled WGS sequence"/>
</dbReference>
<sequence length="250" mass="28525">MLAAEVAIFGMFDPSVKNIQLDYVFFVATLYQVWWDVFMDWGLLEWNEDEVTYRYYHSKSSGGDGGGRKGLFWWWPYKLRSTSLPPSMDLLHHFIINFCLRFVGMLTLYHRYTSLDGRVVCWVDGSICGDFRRTIWALLRLEWEVIKTSPSPLMSGKNEDETKGEVDDLLDLLEEETDMKPMAISSSSSDGDRGGRLGFLTSNERRSRISFGSLSDMSNLNGIQILSELCAWATIFSGIAIIAAAHREIL</sequence>
<evidence type="ECO:0000313" key="7">
    <source>
        <dbReference type="Proteomes" id="UP001224775"/>
    </source>
</evidence>
<gene>
    <name evidence="6" type="ORF">QTG54_008389</name>
</gene>